<evidence type="ECO:0000313" key="2">
    <source>
        <dbReference type="Proteomes" id="UP000314294"/>
    </source>
</evidence>
<protein>
    <submittedName>
        <fullName evidence="1">Uncharacterized protein</fullName>
    </submittedName>
</protein>
<evidence type="ECO:0000313" key="1">
    <source>
        <dbReference type="EMBL" id="TNN45698.1"/>
    </source>
</evidence>
<sequence>MGSQKPVDAFIPPRRQPASCMLGNGVASSPELIVTKSPALNPDSRYVELINTNRRRHSWEEKKKIFVITGGGRRSPSEAASVRRDPLLSIWV</sequence>
<gene>
    <name evidence="1" type="ORF">EYF80_044089</name>
</gene>
<name>A0A4Z2FWN7_9TELE</name>
<dbReference type="Proteomes" id="UP000314294">
    <property type="component" value="Unassembled WGS sequence"/>
</dbReference>
<accession>A0A4Z2FWN7</accession>
<organism evidence="1 2">
    <name type="scientific">Liparis tanakae</name>
    <name type="common">Tanaka's snailfish</name>
    <dbReference type="NCBI Taxonomy" id="230148"/>
    <lineage>
        <taxon>Eukaryota</taxon>
        <taxon>Metazoa</taxon>
        <taxon>Chordata</taxon>
        <taxon>Craniata</taxon>
        <taxon>Vertebrata</taxon>
        <taxon>Euteleostomi</taxon>
        <taxon>Actinopterygii</taxon>
        <taxon>Neopterygii</taxon>
        <taxon>Teleostei</taxon>
        <taxon>Neoteleostei</taxon>
        <taxon>Acanthomorphata</taxon>
        <taxon>Eupercaria</taxon>
        <taxon>Perciformes</taxon>
        <taxon>Cottioidei</taxon>
        <taxon>Cottales</taxon>
        <taxon>Liparidae</taxon>
        <taxon>Liparis</taxon>
    </lineage>
</organism>
<dbReference type="EMBL" id="SRLO01000829">
    <property type="protein sequence ID" value="TNN45698.1"/>
    <property type="molecule type" value="Genomic_DNA"/>
</dbReference>
<proteinExistence type="predicted"/>
<dbReference type="AlphaFoldDB" id="A0A4Z2FWN7"/>
<reference evidence="1 2" key="1">
    <citation type="submission" date="2019-03" db="EMBL/GenBank/DDBJ databases">
        <title>First draft genome of Liparis tanakae, snailfish: a comprehensive survey of snailfish specific genes.</title>
        <authorList>
            <person name="Kim W."/>
            <person name="Song I."/>
            <person name="Jeong J.-H."/>
            <person name="Kim D."/>
            <person name="Kim S."/>
            <person name="Ryu S."/>
            <person name="Song J.Y."/>
            <person name="Lee S.K."/>
        </authorList>
    </citation>
    <scope>NUCLEOTIDE SEQUENCE [LARGE SCALE GENOMIC DNA]</scope>
    <source>
        <tissue evidence="1">Muscle</tissue>
    </source>
</reference>
<comment type="caution">
    <text evidence="1">The sequence shown here is derived from an EMBL/GenBank/DDBJ whole genome shotgun (WGS) entry which is preliminary data.</text>
</comment>
<keyword evidence="2" id="KW-1185">Reference proteome</keyword>